<feature type="compositionally biased region" description="Gly residues" evidence="1">
    <location>
        <begin position="227"/>
        <end position="236"/>
    </location>
</feature>
<keyword evidence="3" id="KW-0255">Endonuclease</keyword>
<evidence type="ECO:0000259" key="2">
    <source>
        <dbReference type="Pfam" id="PF04313"/>
    </source>
</evidence>
<feature type="domain" description="Restriction endonuclease type I HsdR N-terminal" evidence="2">
    <location>
        <begin position="20"/>
        <end position="207"/>
    </location>
</feature>
<gene>
    <name evidence="3" type="ORF">KGA66_19590</name>
</gene>
<evidence type="ECO:0000313" key="3">
    <source>
        <dbReference type="EMBL" id="MBS2965262.1"/>
    </source>
</evidence>
<dbReference type="Proteomes" id="UP000677913">
    <property type="component" value="Unassembled WGS sequence"/>
</dbReference>
<protein>
    <submittedName>
        <fullName evidence="3">Type I restriction endonuclease subunit R</fullName>
    </submittedName>
</protein>
<dbReference type="AlphaFoldDB" id="A0A8J7WRR0"/>
<dbReference type="CDD" id="cd22332">
    <property type="entry name" value="HsdR_N"/>
    <property type="match status" value="1"/>
</dbReference>
<dbReference type="GO" id="GO:0005524">
    <property type="term" value="F:ATP binding"/>
    <property type="evidence" value="ECO:0007669"/>
    <property type="project" value="UniProtKB-KW"/>
</dbReference>
<dbReference type="InterPro" id="IPR007409">
    <property type="entry name" value="Restrct_endonuc_type1_HsdR_N"/>
</dbReference>
<keyword evidence="3" id="KW-0540">Nuclease</keyword>
<dbReference type="GO" id="GO:0009035">
    <property type="term" value="F:type I site-specific deoxyribonuclease activity"/>
    <property type="evidence" value="ECO:0007669"/>
    <property type="project" value="UniProtKB-EC"/>
</dbReference>
<sequence length="248" mass="27349">MTTPASHPQPYAESAFESAIETDLLASGWHRYGGTYDAALALDTSEVATFVGTTQNDAWERLRSSYGGDRNTTQREFNKRLAREIDQRGALDVLRHGVKDRGVTIDLAYFRPGHTLAANALDEYHANRLTVARQLHYSPRDPSKSLDLTLFLNGIPIATVELKSPLTAQRWTVEDAKRQYREDRDPNELLFARRALVHFAVDPDLVFLTTRLAGPRTRFLPFNVGSHGPGQSGGAGNPPAGNPASPTP</sequence>
<name>A0A8J7WRR0_9ACTN</name>
<organism evidence="3 4">
    <name type="scientific">Actinocrinis puniceicyclus</name>
    <dbReference type="NCBI Taxonomy" id="977794"/>
    <lineage>
        <taxon>Bacteria</taxon>
        <taxon>Bacillati</taxon>
        <taxon>Actinomycetota</taxon>
        <taxon>Actinomycetes</taxon>
        <taxon>Catenulisporales</taxon>
        <taxon>Actinospicaceae</taxon>
        <taxon>Actinocrinis</taxon>
    </lineage>
</organism>
<dbReference type="Pfam" id="PF04313">
    <property type="entry name" value="HSDR_N"/>
    <property type="match status" value="1"/>
</dbReference>
<keyword evidence="3" id="KW-0378">Hydrolase</keyword>
<dbReference type="EMBL" id="JAGSXH010000076">
    <property type="protein sequence ID" value="MBS2965262.1"/>
    <property type="molecule type" value="Genomic_DNA"/>
</dbReference>
<feature type="non-terminal residue" evidence="3">
    <location>
        <position position="248"/>
    </location>
</feature>
<keyword evidence="4" id="KW-1185">Reference proteome</keyword>
<evidence type="ECO:0000256" key="1">
    <source>
        <dbReference type="SAM" id="MobiDB-lite"/>
    </source>
</evidence>
<feature type="region of interest" description="Disordered" evidence="1">
    <location>
        <begin position="223"/>
        <end position="248"/>
    </location>
</feature>
<comment type="caution">
    <text evidence="3">The sequence shown here is derived from an EMBL/GenBank/DDBJ whole genome shotgun (WGS) entry which is preliminary data.</text>
</comment>
<dbReference type="GO" id="GO:0009307">
    <property type="term" value="P:DNA restriction-modification system"/>
    <property type="evidence" value="ECO:0007669"/>
    <property type="project" value="UniProtKB-KW"/>
</dbReference>
<dbReference type="Gene3D" id="3.90.1570.50">
    <property type="match status" value="1"/>
</dbReference>
<reference evidence="3" key="1">
    <citation type="submission" date="2021-04" db="EMBL/GenBank/DDBJ databases">
        <title>Genome based classification of Actinospica acidithermotolerans sp. nov., an actinobacterium isolated from an Indonesian hot spring.</title>
        <authorList>
            <person name="Kusuma A.B."/>
            <person name="Putra K.E."/>
            <person name="Nafisah S."/>
            <person name="Loh J."/>
            <person name="Nouioui I."/>
            <person name="Goodfellow M."/>
        </authorList>
    </citation>
    <scope>NUCLEOTIDE SEQUENCE</scope>
    <source>
        <strain evidence="3">DSM 45618</strain>
    </source>
</reference>
<feature type="compositionally biased region" description="Low complexity" evidence="1">
    <location>
        <begin position="237"/>
        <end position="248"/>
    </location>
</feature>
<accession>A0A8J7WRR0</accession>
<proteinExistence type="predicted"/>
<evidence type="ECO:0000313" key="4">
    <source>
        <dbReference type="Proteomes" id="UP000677913"/>
    </source>
</evidence>
<dbReference type="RefSeq" id="WP_211469621.1">
    <property type="nucleotide sequence ID" value="NZ_JAGSXH010000076.1"/>
</dbReference>
<dbReference type="GO" id="GO:0003677">
    <property type="term" value="F:DNA binding"/>
    <property type="evidence" value="ECO:0007669"/>
    <property type="project" value="UniProtKB-KW"/>
</dbReference>